<dbReference type="STRING" id="294746.A5D9U1"/>
<dbReference type="InterPro" id="IPR008551">
    <property type="entry name" value="TANGO2"/>
</dbReference>
<dbReference type="Proteomes" id="UP000001997">
    <property type="component" value="Unassembled WGS sequence"/>
</dbReference>
<dbReference type="PANTHER" id="PTHR17985:SF8">
    <property type="entry name" value="TRANSPORT AND GOLGI ORGANIZATION PROTEIN 2 HOMOLOG"/>
    <property type="match status" value="1"/>
</dbReference>
<reference evidence="1 2" key="1">
    <citation type="journal article" date="2009" name="Nature">
        <title>Evolution of pathogenicity and sexual reproduction in eight Candida genomes.</title>
        <authorList>
            <person name="Butler G."/>
            <person name="Rasmussen M.D."/>
            <person name="Lin M.F."/>
            <person name="Santos M.A."/>
            <person name="Sakthikumar S."/>
            <person name="Munro C.A."/>
            <person name="Rheinbay E."/>
            <person name="Grabherr M."/>
            <person name="Forche A."/>
            <person name="Reedy J.L."/>
            <person name="Agrafioti I."/>
            <person name="Arnaud M.B."/>
            <person name="Bates S."/>
            <person name="Brown A.J."/>
            <person name="Brunke S."/>
            <person name="Costanzo M.C."/>
            <person name="Fitzpatrick D.A."/>
            <person name="de Groot P.W."/>
            <person name="Harris D."/>
            <person name="Hoyer L.L."/>
            <person name="Hube B."/>
            <person name="Klis F.M."/>
            <person name="Kodira C."/>
            <person name="Lennard N."/>
            <person name="Logue M.E."/>
            <person name="Martin R."/>
            <person name="Neiman A.M."/>
            <person name="Nikolaou E."/>
            <person name="Quail M.A."/>
            <person name="Quinn J."/>
            <person name="Santos M.C."/>
            <person name="Schmitzberger F.F."/>
            <person name="Sherlock G."/>
            <person name="Shah P."/>
            <person name="Silverstein K.A."/>
            <person name="Skrzypek M.S."/>
            <person name="Soll D."/>
            <person name="Staggs R."/>
            <person name="Stansfield I."/>
            <person name="Stumpf M.P."/>
            <person name="Sudbery P.E."/>
            <person name="Srikantha T."/>
            <person name="Zeng Q."/>
            <person name="Berman J."/>
            <person name="Berriman M."/>
            <person name="Heitman J."/>
            <person name="Gow N.A."/>
            <person name="Lorenz M.C."/>
            <person name="Birren B.W."/>
            <person name="Kellis M."/>
            <person name="Cuomo C.A."/>
        </authorList>
    </citation>
    <scope>NUCLEOTIDE SEQUENCE [LARGE SCALE GENOMIC DNA]</scope>
    <source>
        <strain evidence="2">ATCC 6260 / CBS 566 / DSM 6381 / JCM 1539 / NBRC 10279 / NRRL Y-324</strain>
    </source>
</reference>
<accession>A5D9U1</accession>
<organism evidence="1 2">
    <name type="scientific">Meyerozyma guilliermondii (strain ATCC 6260 / CBS 566 / DSM 6381 / JCM 1539 / NBRC 10279 / NRRL Y-324)</name>
    <name type="common">Yeast</name>
    <name type="synonym">Candida guilliermondii</name>
    <dbReference type="NCBI Taxonomy" id="294746"/>
    <lineage>
        <taxon>Eukaryota</taxon>
        <taxon>Fungi</taxon>
        <taxon>Dikarya</taxon>
        <taxon>Ascomycota</taxon>
        <taxon>Saccharomycotina</taxon>
        <taxon>Pichiomycetes</taxon>
        <taxon>Debaryomycetaceae</taxon>
        <taxon>Meyerozyma</taxon>
    </lineage>
</organism>
<sequence>MSQKSEEEWLENIEVSLAERTPQLGVKEVSLRRIGGFSLLYGHLRLSSSKQIEPLHILSNRGDRGMVHARGSDVAGSELRFTNREEISSQTTFGLSNSLYYNPWKKVELGRKLLSSAVERSVAEGSSMEYFVDQCFEVLSHNTYSEEVRQGKETAKKFKELQNSIFIPPIETGEVSDANRSSRTIGRYYGTRTQTVILLRRDGKLFYCERNLHKSDDLSEAPVTNKYSFDLQ</sequence>
<dbReference type="eggNOG" id="KOG2342">
    <property type="taxonomic scope" value="Eukaryota"/>
</dbReference>
<proteinExistence type="predicted"/>
<dbReference type="GO" id="GO:0009306">
    <property type="term" value="P:protein secretion"/>
    <property type="evidence" value="ECO:0007669"/>
    <property type="project" value="TreeGrafter"/>
</dbReference>
<name>A5D9U1_PICGU</name>
<dbReference type="GO" id="GO:0007030">
    <property type="term" value="P:Golgi organization"/>
    <property type="evidence" value="ECO:0007669"/>
    <property type="project" value="TreeGrafter"/>
</dbReference>
<dbReference type="AlphaFoldDB" id="A5D9U1"/>
<dbReference type="InParanoid" id="A5D9U1"/>
<evidence type="ECO:0000313" key="1">
    <source>
        <dbReference type="EMBL" id="EDK35948.2"/>
    </source>
</evidence>
<dbReference type="OMA" id="CKISHLN"/>
<protein>
    <submittedName>
        <fullName evidence="1">Uncharacterized protein</fullName>
    </submittedName>
</protein>
<dbReference type="FunCoup" id="A5D9U1">
    <property type="interactions" value="376"/>
</dbReference>
<dbReference type="EMBL" id="CH408155">
    <property type="protein sequence ID" value="EDK35948.2"/>
    <property type="molecule type" value="Genomic_DNA"/>
</dbReference>
<dbReference type="PANTHER" id="PTHR17985">
    <property type="entry name" value="SER/THR-RICH PROTEIN T10 IN DGCR REGION"/>
    <property type="match status" value="1"/>
</dbReference>
<dbReference type="RefSeq" id="XP_001486669.2">
    <property type="nucleotide sequence ID" value="XM_001486619.1"/>
</dbReference>
<gene>
    <name evidence="1" type="ORF">PGUG_00046</name>
</gene>
<keyword evidence="2" id="KW-1185">Reference proteome</keyword>
<dbReference type="GeneID" id="5128775"/>
<dbReference type="GO" id="GO:0005794">
    <property type="term" value="C:Golgi apparatus"/>
    <property type="evidence" value="ECO:0007669"/>
    <property type="project" value="TreeGrafter"/>
</dbReference>
<evidence type="ECO:0000313" key="2">
    <source>
        <dbReference type="Proteomes" id="UP000001997"/>
    </source>
</evidence>
<dbReference type="OrthoDB" id="191601at2759"/>
<dbReference type="KEGG" id="pgu:PGUG_00046"/>
<dbReference type="HOGENOM" id="CLU_047037_0_2_1"/>
<dbReference type="Pfam" id="PF05742">
    <property type="entry name" value="TANGO2"/>
    <property type="match status" value="1"/>
</dbReference>